<dbReference type="Proteomes" id="UP000821837">
    <property type="component" value="Unassembled WGS sequence"/>
</dbReference>
<dbReference type="InterPro" id="IPR035979">
    <property type="entry name" value="RBD_domain_sf"/>
</dbReference>
<accession>A0A9D4PA08</accession>
<dbReference type="Gene3D" id="3.30.70.330">
    <property type="match status" value="1"/>
</dbReference>
<dbReference type="InterPro" id="IPR046939">
    <property type="entry name" value="TPPII_C_sf"/>
</dbReference>
<dbReference type="GO" id="GO:0003676">
    <property type="term" value="F:nucleic acid binding"/>
    <property type="evidence" value="ECO:0007669"/>
    <property type="project" value="InterPro"/>
</dbReference>
<reference evidence="3" key="2">
    <citation type="submission" date="2021-09" db="EMBL/GenBank/DDBJ databases">
        <authorList>
            <person name="Jia N."/>
            <person name="Wang J."/>
            <person name="Shi W."/>
            <person name="Du L."/>
            <person name="Sun Y."/>
            <person name="Zhan W."/>
            <person name="Jiang J."/>
            <person name="Wang Q."/>
            <person name="Zhang B."/>
            <person name="Ji P."/>
            <person name="Sakyi L.B."/>
            <person name="Cui X."/>
            <person name="Yuan T."/>
            <person name="Jiang B."/>
            <person name="Yang W."/>
            <person name="Lam T.T.-Y."/>
            <person name="Chang Q."/>
            <person name="Ding S."/>
            <person name="Wang X."/>
            <person name="Zhu J."/>
            <person name="Ruan X."/>
            <person name="Zhao L."/>
            <person name="Wei J."/>
            <person name="Que T."/>
            <person name="Du C."/>
            <person name="Cheng J."/>
            <person name="Dai P."/>
            <person name="Han X."/>
            <person name="Huang E."/>
            <person name="Gao Y."/>
            <person name="Liu J."/>
            <person name="Shao H."/>
            <person name="Ye R."/>
            <person name="Li L."/>
            <person name="Wei W."/>
            <person name="Wang X."/>
            <person name="Wang C."/>
            <person name="Huo Q."/>
            <person name="Li W."/>
            <person name="Guo W."/>
            <person name="Chen H."/>
            <person name="Chen S."/>
            <person name="Zhou L."/>
            <person name="Zhou L."/>
            <person name="Ni X."/>
            <person name="Tian J."/>
            <person name="Zhou Y."/>
            <person name="Sheng Y."/>
            <person name="Liu T."/>
            <person name="Pan Y."/>
            <person name="Xia L."/>
            <person name="Li J."/>
            <person name="Zhao F."/>
            <person name="Cao W."/>
        </authorList>
    </citation>
    <scope>NUCLEOTIDE SEQUENCE</scope>
    <source>
        <strain evidence="3">Rsan-2018</strain>
        <tissue evidence="3">Larvae</tissue>
    </source>
</reference>
<protein>
    <recommendedName>
        <fullName evidence="2">Tripeptidyl peptidase II second Ig-like domain-containing protein</fullName>
    </recommendedName>
</protein>
<sequence length="436" mass="47814">MRRAVMASYHHVTSTDEEPHHDLCPEGADSWCSYNASKINGVPPPKHSYKLPRYVADALLPIYERLSQASLLQRCLGAKTQNASEAFHSVLWSLMPKEQHASLIAVETALHDAVLRYNAGCYRATQELASSVGLTPGHLAIQRAAEKDSVRLKKAKKRSLQKMERRQRKRSGRSRGFAFVYFETVEDAKMYSTKLEKGDYVLRVHVRHEQSALVERLSDMPLELSHKLPSAIALDAYRSQGQAMIASAKKFAPLMTRPGAQVPVYLAPLPCDKQEKQKAQTVEALTRKGAALCEIFLMRQEAGRGSGDGQPASPPPAGSPQPATDSASSDAPPSTAAVTTTDDQGPTVADLNRVYAELLKWADPSDPKDNPSTSRCLGVCGLSLYTQERDLQCLGCQIGPKPGDTDYACWLENHVGQKNTDSKSGRMEVEAAIILF</sequence>
<feature type="compositionally biased region" description="Low complexity" evidence="1">
    <location>
        <begin position="320"/>
        <end position="343"/>
    </location>
</feature>
<dbReference type="AlphaFoldDB" id="A0A9D4PA08"/>
<dbReference type="InterPro" id="IPR012677">
    <property type="entry name" value="Nucleotide-bd_a/b_plait_sf"/>
</dbReference>
<feature type="domain" description="Tripeptidyl peptidase II second Ig-like" evidence="2">
    <location>
        <begin position="185"/>
        <end position="277"/>
    </location>
</feature>
<reference evidence="3" key="1">
    <citation type="journal article" date="2020" name="Cell">
        <title>Large-Scale Comparative Analyses of Tick Genomes Elucidate Their Genetic Diversity and Vector Capacities.</title>
        <authorList>
            <consortium name="Tick Genome and Microbiome Consortium (TIGMIC)"/>
            <person name="Jia N."/>
            <person name="Wang J."/>
            <person name="Shi W."/>
            <person name="Du L."/>
            <person name="Sun Y."/>
            <person name="Zhan W."/>
            <person name="Jiang J.F."/>
            <person name="Wang Q."/>
            <person name="Zhang B."/>
            <person name="Ji P."/>
            <person name="Bell-Sakyi L."/>
            <person name="Cui X.M."/>
            <person name="Yuan T.T."/>
            <person name="Jiang B.G."/>
            <person name="Yang W.F."/>
            <person name="Lam T.T."/>
            <person name="Chang Q.C."/>
            <person name="Ding S.J."/>
            <person name="Wang X.J."/>
            <person name="Zhu J.G."/>
            <person name="Ruan X.D."/>
            <person name="Zhao L."/>
            <person name="Wei J.T."/>
            <person name="Ye R.Z."/>
            <person name="Que T.C."/>
            <person name="Du C.H."/>
            <person name="Zhou Y.H."/>
            <person name="Cheng J.X."/>
            <person name="Dai P.F."/>
            <person name="Guo W.B."/>
            <person name="Han X.H."/>
            <person name="Huang E.J."/>
            <person name="Li L.F."/>
            <person name="Wei W."/>
            <person name="Gao Y.C."/>
            <person name="Liu J.Z."/>
            <person name="Shao H.Z."/>
            <person name="Wang X."/>
            <person name="Wang C.C."/>
            <person name="Yang T.C."/>
            <person name="Huo Q.B."/>
            <person name="Li W."/>
            <person name="Chen H.Y."/>
            <person name="Chen S.E."/>
            <person name="Zhou L.G."/>
            <person name="Ni X.B."/>
            <person name="Tian J.H."/>
            <person name="Sheng Y."/>
            <person name="Liu T."/>
            <person name="Pan Y.S."/>
            <person name="Xia L.Y."/>
            <person name="Li J."/>
            <person name="Zhao F."/>
            <person name="Cao W.C."/>
        </authorList>
    </citation>
    <scope>NUCLEOTIDE SEQUENCE</scope>
    <source>
        <strain evidence="3">Rsan-2018</strain>
    </source>
</reference>
<evidence type="ECO:0000259" key="2">
    <source>
        <dbReference type="Pfam" id="PF12580"/>
    </source>
</evidence>
<dbReference type="Gene3D" id="1.25.40.710">
    <property type="match status" value="1"/>
</dbReference>
<dbReference type="VEuPathDB" id="VectorBase:RSAN_038121"/>
<dbReference type="VEuPathDB" id="VectorBase:RSAN_051609"/>
<organism evidence="3 4">
    <name type="scientific">Rhipicephalus sanguineus</name>
    <name type="common">Brown dog tick</name>
    <name type="synonym">Ixodes sanguineus</name>
    <dbReference type="NCBI Taxonomy" id="34632"/>
    <lineage>
        <taxon>Eukaryota</taxon>
        <taxon>Metazoa</taxon>
        <taxon>Ecdysozoa</taxon>
        <taxon>Arthropoda</taxon>
        <taxon>Chelicerata</taxon>
        <taxon>Arachnida</taxon>
        <taxon>Acari</taxon>
        <taxon>Parasitiformes</taxon>
        <taxon>Ixodida</taxon>
        <taxon>Ixodoidea</taxon>
        <taxon>Ixodidae</taxon>
        <taxon>Rhipicephalinae</taxon>
        <taxon>Rhipicephalus</taxon>
        <taxon>Rhipicephalus</taxon>
    </lineage>
</organism>
<dbReference type="Pfam" id="PF12580">
    <property type="entry name" value="TPPII"/>
    <property type="match status" value="1"/>
</dbReference>
<name>A0A9D4PA08_RHISA</name>
<evidence type="ECO:0000256" key="1">
    <source>
        <dbReference type="SAM" id="MobiDB-lite"/>
    </source>
</evidence>
<dbReference type="SUPFAM" id="SSF54928">
    <property type="entry name" value="RNA-binding domain, RBD"/>
    <property type="match status" value="1"/>
</dbReference>
<keyword evidence="4" id="KW-1185">Reference proteome</keyword>
<comment type="caution">
    <text evidence="3">The sequence shown here is derived from an EMBL/GenBank/DDBJ whole genome shotgun (WGS) entry which is preliminary data.</text>
</comment>
<evidence type="ECO:0000313" key="3">
    <source>
        <dbReference type="EMBL" id="KAH7932065.1"/>
    </source>
</evidence>
<proteinExistence type="predicted"/>
<gene>
    <name evidence="3" type="ORF">HPB52_024918</name>
</gene>
<dbReference type="InterPro" id="IPR022229">
    <property type="entry name" value="TPPII_Ig-like-2"/>
</dbReference>
<feature type="region of interest" description="Disordered" evidence="1">
    <location>
        <begin position="1"/>
        <end position="21"/>
    </location>
</feature>
<evidence type="ECO:0000313" key="4">
    <source>
        <dbReference type="Proteomes" id="UP000821837"/>
    </source>
</evidence>
<feature type="region of interest" description="Disordered" evidence="1">
    <location>
        <begin position="303"/>
        <end position="347"/>
    </location>
</feature>
<dbReference type="EMBL" id="JABSTV010001744">
    <property type="protein sequence ID" value="KAH7932065.1"/>
    <property type="molecule type" value="Genomic_DNA"/>
</dbReference>